<dbReference type="EMBL" id="JAKKPZ010000999">
    <property type="protein sequence ID" value="KAI1691091.1"/>
    <property type="molecule type" value="Genomic_DNA"/>
</dbReference>
<name>A0AAD4QUY9_9BILA</name>
<comment type="caution">
    <text evidence="2">The sequence shown here is derived from an EMBL/GenBank/DDBJ whole genome shotgun (WGS) entry which is preliminary data.</text>
</comment>
<dbReference type="AlphaFoldDB" id="A0AAD4QUY9"/>
<keyword evidence="3" id="KW-1185">Reference proteome</keyword>
<evidence type="ECO:0000313" key="2">
    <source>
        <dbReference type="EMBL" id="KAI1691091.1"/>
    </source>
</evidence>
<proteinExistence type="predicted"/>
<gene>
    <name evidence="2" type="ORF">DdX_22112</name>
</gene>
<dbReference type="Proteomes" id="UP001201812">
    <property type="component" value="Unassembled WGS sequence"/>
</dbReference>
<protein>
    <submittedName>
        <fullName evidence="2">Uncharacterized protein</fullName>
    </submittedName>
</protein>
<organism evidence="2 3">
    <name type="scientific">Ditylenchus destructor</name>
    <dbReference type="NCBI Taxonomy" id="166010"/>
    <lineage>
        <taxon>Eukaryota</taxon>
        <taxon>Metazoa</taxon>
        <taxon>Ecdysozoa</taxon>
        <taxon>Nematoda</taxon>
        <taxon>Chromadorea</taxon>
        <taxon>Rhabditida</taxon>
        <taxon>Tylenchina</taxon>
        <taxon>Tylenchomorpha</taxon>
        <taxon>Sphaerularioidea</taxon>
        <taxon>Anguinidae</taxon>
        <taxon>Anguininae</taxon>
        <taxon>Ditylenchus</taxon>
    </lineage>
</organism>
<evidence type="ECO:0000256" key="1">
    <source>
        <dbReference type="SAM" id="MobiDB-lite"/>
    </source>
</evidence>
<sequence>MVSSELLRINGEIITVGSTGYNNALSSKVHEWIVDEAAKRNLAKVPDNDVLEAVELSYTVKTTGKKQPHLYQQSAQELISNAAFGTDYSAAVTEYMGNATGATTGAQKKTADSGFPSGSSGYGHPMTGSPPGGSRQ</sequence>
<reference evidence="2" key="1">
    <citation type="submission" date="2022-01" db="EMBL/GenBank/DDBJ databases">
        <title>Genome Sequence Resource for Two Populations of Ditylenchus destructor, the Migratory Endoparasitic Phytonematode.</title>
        <authorList>
            <person name="Zhang H."/>
            <person name="Lin R."/>
            <person name="Xie B."/>
        </authorList>
    </citation>
    <scope>NUCLEOTIDE SEQUENCE</scope>
    <source>
        <strain evidence="2">BazhouSP</strain>
    </source>
</reference>
<feature type="region of interest" description="Disordered" evidence="1">
    <location>
        <begin position="102"/>
        <end position="136"/>
    </location>
</feature>
<evidence type="ECO:0000313" key="3">
    <source>
        <dbReference type="Proteomes" id="UP001201812"/>
    </source>
</evidence>
<accession>A0AAD4QUY9</accession>